<evidence type="ECO:0000256" key="3">
    <source>
        <dbReference type="ARBA" id="ARBA00022884"/>
    </source>
</evidence>
<dbReference type="InterPro" id="IPR000597">
    <property type="entry name" value="Ribosomal_uL3"/>
</dbReference>
<dbReference type="AlphaFoldDB" id="A0AA35WHV7"/>
<dbReference type="GO" id="GO:0003735">
    <property type="term" value="F:structural constituent of ribosome"/>
    <property type="evidence" value="ECO:0007669"/>
    <property type="project" value="InterPro"/>
</dbReference>
<name>A0AA35WHV7_GEOBA</name>
<dbReference type="PANTHER" id="PTHR11229:SF16">
    <property type="entry name" value="LARGE RIBOSOMAL SUBUNIT PROTEIN UL3C"/>
    <property type="match status" value="1"/>
</dbReference>
<evidence type="ECO:0000256" key="2">
    <source>
        <dbReference type="ARBA" id="ARBA00022730"/>
    </source>
</evidence>
<keyword evidence="4 9" id="KW-0689">Ribosomal protein</keyword>
<evidence type="ECO:0000256" key="1">
    <source>
        <dbReference type="ARBA" id="ARBA00006540"/>
    </source>
</evidence>
<comment type="similarity">
    <text evidence="1 9">Belongs to the universal ribosomal protein uL3 family.</text>
</comment>
<comment type="caution">
    <text evidence="10">The sequence shown here is derived from an EMBL/GenBank/DDBJ whole genome shotgun (WGS) entry which is preliminary data.</text>
</comment>
<evidence type="ECO:0000256" key="8">
    <source>
        <dbReference type="ARBA" id="ARBA00035396"/>
    </source>
</evidence>
<evidence type="ECO:0000313" key="10">
    <source>
        <dbReference type="EMBL" id="CAI8014292.1"/>
    </source>
</evidence>
<keyword evidence="2" id="KW-0699">rRNA-binding</keyword>
<dbReference type="PANTHER" id="PTHR11229">
    <property type="entry name" value="50S RIBOSOMAL PROTEIN L3"/>
    <property type="match status" value="1"/>
</dbReference>
<evidence type="ECO:0000313" key="11">
    <source>
        <dbReference type="Proteomes" id="UP001174909"/>
    </source>
</evidence>
<keyword evidence="5 9" id="KW-0687">Ribonucleoprotein</keyword>
<dbReference type="InterPro" id="IPR009000">
    <property type="entry name" value="Transl_B-barrel_sf"/>
</dbReference>
<dbReference type="GO" id="GO:0006412">
    <property type="term" value="P:translation"/>
    <property type="evidence" value="ECO:0007669"/>
    <property type="project" value="InterPro"/>
</dbReference>
<protein>
    <recommendedName>
        <fullName evidence="7">Large ribosomal subunit protein uL3c</fullName>
    </recommendedName>
    <alternativeName>
        <fullName evidence="8">39S ribosomal protein L3, mitochondrial</fullName>
    </alternativeName>
    <alternativeName>
        <fullName evidence="6">Large ribosomal subunit protein uL3m</fullName>
    </alternativeName>
</protein>
<dbReference type="InterPro" id="IPR019926">
    <property type="entry name" value="Ribosomal_uL3_CS"/>
</dbReference>
<dbReference type="GO" id="GO:0022625">
    <property type="term" value="C:cytosolic large ribosomal subunit"/>
    <property type="evidence" value="ECO:0007669"/>
    <property type="project" value="TreeGrafter"/>
</dbReference>
<gene>
    <name evidence="10" type="ORF">GBAR_LOCUS8951</name>
</gene>
<dbReference type="NCBIfam" id="TIGR03625">
    <property type="entry name" value="L3_bact"/>
    <property type="match status" value="1"/>
</dbReference>
<dbReference type="Gene3D" id="2.40.30.10">
    <property type="entry name" value="Translation factors"/>
    <property type="match status" value="1"/>
</dbReference>
<dbReference type="Proteomes" id="UP001174909">
    <property type="component" value="Unassembled WGS sequence"/>
</dbReference>
<evidence type="ECO:0000256" key="9">
    <source>
        <dbReference type="RuleBase" id="RU003905"/>
    </source>
</evidence>
<dbReference type="FunFam" id="2.40.30.10:FF:000004">
    <property type="entry name" value="50S ribosomal protein L3"/>
    <property type="match status" value="1"/>
</dbReference>
<dbReference type="Pfam" id="PF00297">
    <property type="entry name" value="Ribosomal_L3"/>
    <property type="match status" value="1"/>
</dbReference>
<evidence type="ECO:0000256" key="4">
    <source>
        <dbReference type="ARBA" id="ARBA00022980"/>
    </source>
</evidence>
<reference evidence="10" key="1">
    <citation type="submission" date="2023-03" db="EMBL/GenBank/DDBJ databases">
        <authorList>
            <person name="Steffen K."/>
            <person name="Cardenas P."/>
        </authorList>
    </citation>
    <scope>NUCLEOTIDE SEQUENCE</scope>
</reference>
<dbReference type="Gene3D" id="3.30.160.810">
    <property type="match status" value="1"/>
</dbReference>
<accession>A0AA35WHV7</accession>
<proteinExistence type="inferred from homology"/>
<evidence type="ECO:0000256" key="7">
    <source>
        <dbReference type="ARBA" id="ARBA00035213"/>
    </source>
</evidence>
<dbReference type="GO" id="GO:0019843">
    <property type="term" value="F:rRNA binding"/>
    <property type="evidence" value="ECO:0007669"/>
    <property type="project" value="UniProtKB-KW"/>
</dbReference>
<dbReference type="EMBL" id="CASHTH010001352">
    <property type="protein sequence ID" value="CAI8014292.1"/>
    <property type="molecule type" value="Genomic_DNA"/>
</dbReference>
<dbReference type="PROSITE" id="PS00474">
    <property type="entry name" value="RIBOSOMAL_L3"/>
    <property type="match status" value="1"/>
</dbReference>
<keyword evidence="11" id="KW-1185">Reference proteome</keyword>
<organism evidence="10 11">
    <name type="scientific">Geodia barretti</name>
    <name type="common">Barrett's horny sponge</name>
    <dbReference type="NCBI Taxonomy" id="519541"/>
    <lineage>
        <taxon>Eukaryota</taxon>
        <taxon>Metazoa</taxon>
        <taxon>Porifera</taxon>
        <taxon>Demospongiae</taxon>
        <taxon>Heteroscleromorpha</taxon>
        <taxon>Tetractinellida</taxon>
        <taxon>Astrophorina</taxon>
        <taxon>Geodiidae</taxon>
        <taxon>Geodia</taxon>
    </lineage>
</organism>
<dbReference type="SUPFAM" id="SSF50447">
    <property type="entry name" value="Translation proteins"/>
    <property type="match status" value="1"/>
</dbReference>
<evidence type="ECO:0000256" key="6">
    <source>
        <dbReference type="ARBA" id="ARBA00035209"/>
    </source>
</evidence>
<dbReference type="InterPro" id="IPR019927">
    <property type="entry name" value="Ribosomal_uL3_bac/org-type"/>
</dbReference>
<sequence>MSGPGAPDEPPQDGCKRSWWTVFYGETKDRNDPAVRRRRCDPAGDGHQGRSVRVVVQRKTVERDGYAAVQLGLVEEAPFNANRPMTGHYKKAKVPPTRIRREVGVEGDGPAEGDQVVASVFADGDRVDVVGVSRGKGFQGVMKRHGFGGGRATHGSMFHRAPGSIGASSYPSRVIKGMRGPGRMGGDRVTTRNLRVLRVDADEHMLVIKGAIPGAPGGVVMIRKAVAAKPQSAPVAEKSAKKRK</sequence>
<evidence type="ECO:0000256" key="5">
    <source>
        <dbReference type="ARBA" id="ARBA00023274"/>
    </source>
</evidence>
<keyword evidence="3" id="KW-0694">RNA-binding</keyword>